<feature type="domain" description="G protein-regulated inducer of neurite outgrowth C-terminal" evidence="3">
    <location>
        <begin position="639"/>
        <end position="741"/>
    </location>
</feature>
<feature type="compositionally biased region" description="Basic and acidic residues" evidence="2">
    <location>
        <begin position="30"/>
        <end position="42"/>
    </location>
</feature>
<comment type="function">
    <text evidence="1">May be involved in neurite outgrowth.</text>
</comment>
<dbReference type="GO" id="GO:0005886">
    <property type="term" value="C:plasma membrane"/>
    <property type="evidence" value="ECO:0007669"/>
    <property type="project" value="TreeGrafter"/>
</dbReference>
<evidence type="ECO:0000256" key="1">
    <source>
        <dbReference type="ARBA" id="ARBA00002358"/>
    </source>
</evidence>
<reference evidence="4" key="2">
    <citation type="submission" date="2025-09" db="UniProtKB">
        <authorList>
            <consortium name="Ensembl"/>
        </authorList>
    </citation>
    <scope>IDENTIFICATION</scope>
</reference>
<evidence type="ECO:0000259" key="3">
    <source>
        <dbReference type="Pfam" id="PF15235"/>
    </source>
</evidence>
<feature type="region of interest" description="Disordered" evidence="2">
    <location>
        <begin position="477"/>
        <end position="502"/>
    </location>
</feature>
<dbReference type="InterPro" id="IPR032745">
    <property type="entry name" value="GRIN_C"/>
</dbReference>
<dbReference type="PANTHER" id="PTHR15718:SF6">
    <property type="entry name" value="G PROTEIN-REGULATED INDUCER OF NEURITE OUTGROWTH 3"/>
    <property type="match status" value="1"/>
</dbReference>
<reference evidence="4" key="1">
    <citation type="submission" date="2025-08" db="UniProtKB">
        <authorList>
            <consortium name="Ensembl"/>
        </authorList>
    </citation>
    <scope>IDENTIFICATION</scope>
</reference>
<feature type="compositionally biased region" description="Basic and acidic residues" evidence="2">
    <location>
        <begin position="226"/>
        <end position="252"/>
    </location>
</feature>
<feature type="compositionally biased region" description="Polar residues" evidence="2">
    <location>
        <begin position="213"/>
        <end position="223"/>
    </location>
</feature>
<feature type="region of interest" description="Disordered" evidence="2">
    <location>
        <begin position="169"/>
        <end position="332"/>
    </location>
</feature>
<feature type="region of interest" description="Disordered" evidence="2">
    <location>
        <begin position="518"/>
        <end position="656"/>
    </location>
</feature>
<evidence type="ECO:0000313" key="5">
    <source>
        <dbReference type="Proteomes" id="UP000261540"/>
    </source>
</evidence>
<evidence type="ECO:0000313" key="4">
    <source>
        <dbReference type="Ensembl" id="ENSPKIP00000033413.1"/>
    </source>
</evidence>
<feature type="compositionally biased region" description="Polar residues" evidence="2">
    <location>
        <begin position="179"/>
        <end position="189"/>
    </location>
</feature>
<feature type="compositionally biased region" description="Basic and acidic residues" evidence="2">
    <location>
        <begin position="597"/>
        <end position="617"/>
    </location>
</feature>
<feature type="compositionally biased region" description="Gly residues" evidence="2">
    <location>
        <begin position="253"/>
        <end position="262"/>
    </location>
</feature>
<feature type="compositionally biased region" description="Polar residues" evidence="2">
    <location>
        <begin position="587"/>
        <end position="596"/>
    </location>
</feature>
<feature type="compositionally biased region" description="Basic and acidic residues" evidence="2">
    <location>
        <begin position="281"/>
        <end position="297"/>
    </location>
</feature>
<organism evidence="4 5">
    <name type="scientific">Paramormyrops kingsleyae</name>
    <dbReference type="NCBI Taxonomy" id="1676925"/>
    <lineage>
        <taxon>Eukaryota</taxon>
        <taxon>Metazoa</taxon>
        <taxon>Chordata</taxon>
        <taxon>Craniata</taxon>
        <taxon>Vertebrata</taxon>
        <taxon>Euteleostomi</taxon>
        <taxon>Actinopterygii</taxon>
        <taxon>Neopterygii</taxon>
        <taxon>Teleostei</taxon>
        <taxon>Osteoglossocephala</taxon>
        <taxon>Osteoglossomorpha</taxon>
        <taxon>Osteoglossiformes</taxon>
        <taxon>Mormyridae</taxon>
        <taxon>Paramormyrops</taxon>
    </lineage>
</organism>
<feature type="compositionally biased region" description="Basic and acidic residues" evidence="2">
    <location>
        <begin position="566"/>
        <end position="575"/>
    </location>
</feature>
<dbReference type="GO" id="GO:0031175">
    <property type="term" value="P:neuron projection development"/>
    <property type="evidence" value="ECO:0007669"/>
    <property type="project" value="TreeGrafter"/>
</dbReference>
<dbReference type="Pfam" id="PF15235">
    <property type="entry name" value="GRIN_C"/>
    <property type="match status" value="1"/>
</dbReference>
<dbReference type="KEGG" id="pki:111852127"/>
<dbReference type="Ensembl" id="ENSPKIT00000014303.1">
    <property type="protein sequence ID" value="ENSPKIP00000033413.1"/>
    <property type="gene ID" value="ENSPKIG00000013137.1"/>
</dbReference>
<evidence type="ECO:0000256" key="2">
    <source>
        <dbReference type="SAM" id="MobiDB-lite"/>
    </source>
</evidence>
<dbReference type="AlphaFoldDB" id="A0A3B3SSW5"/>
<dbReference type="GeneTree" id="ENSGT00570000079168"/>
<dbReference type="Proteomes" id="UP000261540">
    <property type="component" value="Unplaced"/>
</dbReference>
<accession>A0A3B3SSW5</accession>
<name>A0A3B3SSW5_9TELE</name>
<feature type="region of interest" description="Disordered" evidence="2">
    <location>
        <begin position="69"/>
        <end position="105"/>
    </location>
</feature>
<sequence>MDAVSEAKSNLHIQMDGQLSALSSPSSAESRSHREEEQEARRILTSQSDSGHCVGVAWNGSHVASLANETEHRDGIKAGQGKVKGDGSYQGESVEGAGPRGCVDEGDSSVFTGREVMPLVILSKAAWNPSGSGKEQPFEKVLMKSQTAKPETDTSLGQLPHKDMVVPVRLPEMEPKLTQLASKSKTTQGKRAEAAGGRPGQADPASSDGPTEPVQNAHQAQICTESRTREAAESSSGEHQREGWRSRIEQGGERTGATGGRGNWPLQMEQASTSTEVMPSPEDHTETPKDSKSPSHESHRRGTTHESQQSPNPPAEASQNPQPPSAKKQGALQDQNLQFKDAATMTTNTEWGPPPKSKCQDAEVQTTADVCSRSTATSPLLFPAPVCQHSCRLEEEDAEILAVLSPLNCGTFQAACGEDLSSRSGRVSATDPQMFARCQVHVDPTHLPDHQRINQMLEKVRLEPGQSQSAQVSTFYTATSGPNCGMESGTDTGRPPLRSGFAPLQPVYQINIQPNRVPEIGVCGKDSPPTTPPPRQPTSEHSNGNHVANLRGGSAPVCLPPQEPPVPRDRKEGSGSKKTKLQFVLENDQTVVSKNTKNTEHGADPHDRAFGLDHDQETALSKPGALNHPPRSLEEEEEEQGEQGSSARKQSECEPVQDVVWDEQGMTWEVYGASLDPESLGFAIQSHLQSKIREQERKVRAIRKSICSESSQGKRGGRKSRNVFRVMLESVRRPACCGRPRSSAALD</sequence>
<feature type="region of interest" description="Disordered" evidence="2">
    <location>
        <begin position="1"/>
        <end position="48"/>
    </location>
</feature>
<dbReference type="PANTHER" id="PTHR15718">
    <property type="entry name" value="G PROTEIN-REGULATED INDUCER OF NEURITE OUTGROWTH C-TERMINAL DOMAIN-CONTAINING PROTEIN"/>
    <property type="match status" value="1"/>
</dbReference>
<feature type="compositionally biased region" description="Low complexity" evidence="2">
    <location>
        <begin position="20"/>
        <end position="29"/>
    </location>
</feature>
<dbReference type="OrthoDB" id="10049175at2759"/>
<proteinExistence type="predicted"/>
<keyword evidence="5" id="KW-1185">Reference proteome</keyword>
<protein>
    <submittedName>
        <fullName evidence="4">G protein-regulated inducer of neurite outgrowth 3-like</fullName>
    </submittedName>
</protein>
<dbReference type="InterPro" id="IPR026646">
    <property type="entry name" value="GPRIN2-like/GPRIN3"/>
</dbReference>